<feature type="compositionally biased region" description="Polar residues" evidence="5">
    <location>
        <begin position="611"/>
        <end position="620"/>
    </location>
</feature>
<dbReference type="Pfam" id="PF10186">
    <property type="entry name" value="ATG14"/>
    <property type="match status" value="2"/>
</dbReference>
<dbReference type="EMBL" id="LT555144">
    <property type="protein sequence ID" value="SAM09592.1"/>
    <property type="molecule type" value="Genomic_DNA"/>
</dbReference>
<feature type="coiled-coil region" evidence="4">
    <location>
        <begin position="16"/>
        <end position="43"/>
    </location>
</feature>
<dbReference type="InterPro" id="IPR018791">
    <property type="entry name" value="UV_resistance/autophagy_Atg14"/>
</dbReference>
<dbReference type="Proteomes" id="UP000078561">
    <property type="component" value="Unassembled WGS sequence"/>
</dbReference>
<dbReference type="GO" id="GO:0005768">
    <property type="term" value="C:endosome"/>
    <property type="evidence" value="ECO:0007669"/>
    <property type="project" value="TreeGrafter"/>
</dbReference>
<dbReference type="GO" id="GO:0000323">
    <property type="term" value="C:lytic vacuole"/>
    <property type="evidence" value="ECO:0007669"/>
    <property type="project" value="TreeGrafter"/>
</dbReference>
<organism evidence="6">
    <name type="scientific">Absidia glauca</name>
    <name type="common">Pin mould</name>
    <dbReference type="NCBI Taxonomy" id="4829"/>
    <lineage>
        <taxon>Eukaryota</taxon>
        <taxon>Fungi</taxon>
        <taxon>Fungi incertae sedis</taxon>
        <taxon>Mucoromycota</taxon>
        <taxon>Mucoromycotina</taxon>
        <taxon>Mucoromycetes</taxon>
        <taxon>Mucorales</taxon>
        <taxon>Cunninghamellaceae</taxon>
        <taxon>Absidia</taxon>
    </lineage>
</organism>
<evidence type="ECO:0000256" key="4">
    <source>
        <dbReference type="SAM" id="Coils"/>
    </source>
</evidence>
<comment type="similarity">
    <text evidence="1">Belongs to the ATG14 family.</text>
</comment>
<dbReference type="SUPFAM" id="SSF48371">
    <property type="entry name" value="ARM repeat"/>
    <property type="match status" value="1"/>
</dbReference>
<dbReference type="STRING" id="4829.A0A168T789"/>
<feature type="region of interest" description="Disordered" evidence="5">
    <location>
        <begin position="587"/>
        <end position="620"/>
    </location>
</feature>
<protein>
    <recommendedName>
        <fullName evidence="2">Autophagy-related protein 14</fullName>
    </recommendedName>
</protein>
<feature type="region of interest" description="Disordered" evidence="5">
    <location>
        <begin position="458"/>
        <end position="538"/>
    </location>
</feature>
<evidence type="ECO:0000313" key="6">
    <source>
        <dbReference type="EMBL" id="SAM09592.1"/>
    </source>
</evidence>
<gene>
    <name evidence="6" type="primary">ABSGL_15288.1 scaffold 16333</name>
</gene>
<sequence length="620" mass="70720">MECFYCRSYNRKYYCCRCLTEKLTDHNDELKAITAESKQAIQEAETHLEKTSTIHALVVDKKQRSNNIGRLVEDQKRTLRESDIMTQQVERLRKVIDQRRKNLEQGRQSLQQAQQALIQSSTVKDTNGDKTLATATAAVHKSWLRTYKMTAKTRQILVKEAASLFDLKLGVVEDGDDDALHTSPLTRIGGTTSFSNNSDHYQPSSLSTDTHQNNPSSSNNHTAEDSQPSMDETNTSYGNLQNSTMAFTKSNRANGKVQSYEDLYICGVTLPARLIDVSRYPKEELNSAIGYTTQMLDLVVRYLGIKLPFCLFRKDIYTYIRSIPHSRLYQNQSKMPLFLEDDKNFRRFLIGVSMLNYNIAYLCFTQGIHVPLSQVANTLQNLMACCKAPGLGLRSHAMIYQGLTNLDFTFDFNQVLRQTALRYRCGSRTTLRGQQGLANKQDRTERYFKVRRSAFLGDHYHDNEDDNDDPFDLTDDDDDDDDYDDDDDDDDDDDEDDEDDDTDAAKDNHHRPHKYQSRRRQQQEEDRQDETSSSNENWNLVDVMPAFATQSGQNDSIFHHLGAAHLGATLMPGVLGMMENLGNVGGRHASNHSGSSSTFRVGETDEPITNHPRTSLQRRW</sequence>
<evidence type="ECO:0000256" key="3">
    <source>
        <dbReference type="ARBA" id="ARBA00023054"/>
    </source>
</evidence>
<keyword evidence="3 4" id="KW-0175">Coiled coil</keyword>
<dbReference type="OrthoDB" id="16772at2759"/>
<dbReference type="PANTHER" id="PTHR15157">
    <property type="entry name" value="UV RADIATION RESISTANCE-ASSOCIATED GENE PROTEIN"/>
    <property type="match status" value="1"/>
</dbReference>
<reference evidence="6" key="1">
    <citation type="submission" date="2016-04" db="EMBL/GenBank/DDBJ databases">
        <authorList>
            <person name="Evans L.H."/>
            <person name="Alamgir A."/>
            <person name="Owens N."/>
            <person name="Weber N.D."/>
            <person name="Virtaneva K."/>
            <person name="Barbian K."/>
            <person name="Babar A."/>
            <person name="Rosenke K."/>
        </authorList>
    </citation>
    <scope>NUCLEOTIDE SEQUENCE [LARGE SCALE GENOMIC DNA]</scope>
    <source>
        <strain evidence="6">CBS 101.48</strain>
    </source>
</reference>
<keyword evidence="7" id="KW-1185">Reference proteome</keyword>
<dbReference type="GO" id="GO:0032991">
    <property type="term" value="C:protein-containing complex"/>
    <property type="evidence" value="ECO:0007669"/>
    <property type="project" value="UniProtKB-ARBA"/>
</dbReference>
<dbReference type="GO" id="GO:0035493">
    <property type="term" value="P:SNARE complex assembly"/>
    <property type="evidence" value="ECO:0007669"/>
    <property type="project" value="TreeGrafter"/>
</dbReference>
<evidence type="ECO:0000256" key="1">
    <source>
        <dbReference type="ARBA" id="ARBA00009574"/>
    </source>
</evidence>
<dbReference type="OMA" id="IETHRTH"/>
<name>A0A168T789_ABSGL</name>
<dbReference type="InterPro" id="IPR016024">
    <property type="entry name" value="ARM-type_fold"/>
</dbReference>
<dbReference type="GO" id="GO:0000149">
    <property type="term" value="F:SNARE binding"/>
    <property type="evidence" value="ECO:0007669"/>
    <property type="project" value="TreeGrafter"/>
</dbReference>
<feature type="compositionally biased region" description="Basic residues" evidence="5">
    <location>
        <begin position="508"/>
        <end position="520"/>
    </location>
</feature>
<evidence type="ECO:0000256" key="2">
    <source>
        <dbReference type="ARBA" id="ARBA00013807"/>
    </source>
</evidence>
<feature type="compositionally biased region" description="Acidic residues" evidence="5">
    <location>
        <begin position="463"/>
        <end position="502"/>
    </location>
</feature>
<dbReference type="AlphaFoldDB" id="A0A168T789"/>
<accession>A0A168T789</accession>
<evidence type="ECO:0000256" key="5">
    <source>
        <dbReference type="SAM" id="MobiDB-lite"/>
    </source>
</evidence>
<proteinExistence type="inferred from homology"/>
<dbReference type="InParanoid" id="A0A168T789"/>
<feature type="compositionally biased region" description="Polar residues" evidence="5">
    <location>
        <begin position="183"/>
        <end position="240"/>
    </location>
</feature>
<dbReference type="PANTHER" id="PTHR15157:SF13">
    <property type="entry name" value="AUTOPHAGY-RELATED PROTEIN 14"/>
    <property type="match status" value="1"/>
</dbReference>
<feature type="region of interest" description="Disordered" evidence="5">
    <location>
        <begin position="176"/>
        <end position="240"/>
    </location>
</feature>
<evidence type="ECO:0000313" key="7">
    <source>
        <dbReference type="Proteomes" id="UP000078561"/>
    </source>
</evidence>